<dbReference type="Proteomes" id="UP001165586">
    <property type="component" value="Unassembled WGS sequence"/>
</dbReference>
<evidence type="ECO:0000259" key="1">
    <source>
        <dbReference type="Pfam" id="PF00535"/>
    </source>
</evidence>
<proteinExistence type="predicted"/>
<reference evidence="2" key="1">
    <citation type="submission" date="2022-08" db="EMBL/GenBank/DDBJ databases">
        <authorList>
            <person name="Deng Y."/>
            <person name="Han X.-F."/>
            <person name="Zhang Y.-Q."/>
        </authorList>
    </citation>
    <scope>NUCLEOTIDE SEQUENCE</scope>
    <source>
        <strain evidence="2">CPCC 203386</strain>
    </source>
</reference>
<dbReference type="GO" id="GO:0016757">
    <property type="term" value="F:glycosyltransferase activity"/>
    <property type="evidence" value="ECO:0007669"/>
    <property type="project" value="UniProtKB-KW"/>
</dbReference>
<gene>
    <name evidence="2" type="ORF">N1032_17835</name>
</gene>
<dbReference type="SUPFAM" id="SSF53448">
    <property type="entry name" value="Nucleotide-diphospho-sugar transferases"/>
    <property type="match status" value="1"/>
</dbReference>
<keyword evidence="2" id="KW-0808">Transferase</keyword>
<sequence length="326" mass="36024">MTPSSAGRPPTLSVVIPSYHRVDRLPALISAYLAQDADEVVVVLDGPHPGWAAVLDDHDPRVRVVELPQNVGLAVARIGGLRASTGDVVLAVDDDVEPQAGFVEAHRAFHAAGGDRVLQGFMPVALPARRGRDAAPTYLYARDYLRQVQAWRSGDSRTVLRSLWGGTLSLPRSLYERAEALKPSIRIEYNEDLDLGLRLEKLGATAHFDEHARAAHHHDRGLDAYRRECVARGHAIADLERRWGERPAQLTPIIVIPRSYNRVLAWVQRRIAGRDEPGALEALLAGVYRVAGGIRVWKVQDGIARMLRRALAMRGYRIATESAPLR</sequence>
<organism evidence="2 3">
    <name type="scientific">Herbiconiux daphne</name>
    <dbReference type="NCBI Taxonomy" id="2970914"/>
    <lineage>
        <taxon>Bacteria</taxon>
        <taxon>Bacillati</taxon>
        <taxon>Actinomycetota</taxon>
        <taxon>Actinomycetes</taxon>
        <taxon>Micrococcales</taxon>
        <taxon>Microbacteriaceae</taxon>
        <taxon>Herbiconiux</taxon>
    </lineage>
</organism>
<evidence type="ECO:0000313" key="3">
    <source>
        <dbReference type="Proteomes" id="UP001165586"/>
    </source>
</evidence>
<keyword evidence="2" id="KW-0328">Glycosyltransferase</keyword>
<name>A0ABT2H6U3_9MICO</name>
<evidence type="ECO:0000313" key="2">
    <source>
        <dbReference type="EMBL" id="MCS5735608.1"/>
    </source>
</evidence>
<dbReference type="Pfam" id="PF00535">
    <property type="entry name" value="Glycos_transf_2"/>
    <property type="match status" value="1"/>
</dbReference>
<dbReference type="Gene3D" id="3.90.550.10">
    <property type="entry name" value="Spore Coat Polysaccharide Biosynthesis Protein SpsA, Chain A"/>
    <property type="match status" value="1"/>
</dbReference>
<protein>
    <submittedName>
        <fullName evidence="2">Glycosyltransferase</fullName>
        <ecNumber evidence="2">2.4.-.-</ecNumber>
    </submittedName>
</protein>
<feature type="domain" description="Glycosyltransferase 2-like" evidence="1">
    <location>
        <begin position="13"/>
        <end position="125"/>
    </location>
</feature>
<dbReference type="EMBL" id="JANLCJ010000007">
    <property type="protein sequence ID" value="MCS5735608.1"/>
    <property type="molecule type" value="Genomic_DNA"/>
</dbReference>
<dbReference type="InterPro" id="IPR050834">
    <property type="entry name" value="Glycosyltransf_2"/>
</dbReference>
<dbReference type="PANTHER" id="PTHR43685">
    <property type="entry name" value="GLYCOSYLTRANSFERASE"/>
    <property type="match status" value="1"/>
</dbReference>
<dbReference type="InterPro" id="IPR001173">
    <property type="entry name" value="Glyco_trans_2-like"/>
</dbReference>
<keyword evidence="3" id="KW-1185">Reference proteome</keyword>
<dbReference type="RefSeq" id="WP_259540550.1">
    <property type="nucleotide sequence ID" value="NZ_JANLCJ010000007.1"/>
</dbReference>
<dbReference type="CDD" id="cd00761">
    <property type="entry name" value="Glyco_tranf_GTA_type"/>
    <property type="match status" value="1"/>
</dbReference>
<dbReference type="InterPro" id="IPR029044">
    <property type="entry name" value="Nucleotide-diphossugar_trans"/>
</dbReference>
<comment type="caution">
    <text evidence="2">The sequence shown here is derived from an EMBL/GenBank/DDBJ whole genome shotgun (WGS) entry which is preliminary data.</text>
</comment>
<dbReference type="EC" id="2.4.-.-" evidence="2"/>
<dbReference type="PANTHER" id="PTHR43685:SF3">
    <property type="entry name" value="SLR2126 PROTEIN"/>
    <property type="match status" value="1"/>
</dbReference>
<accession>A0ABT2H6U3</accession>